<dbReference type="EMBL" id="KB311620">
    <property type="protein sequence ID" value="ELT88914.1"/>
    <property type="molecule type" value="Genomic_DNA"/>
</dbReference>
<name>R7T605_CAPTE</name>
<dbReference type="EnsemblMetazoa" id="CapteT149917">
    <property type="protein sequence ID" value="CapteP149917"/>
    <property type="gene ID" value="CapteG149917"/>
</dbReference>
<proteinExistence type="predicted"/>
<evidence type="ECO:0000313" key="1">
    <source>
        <dbReference type="EMBL" id="ELT88914.1"/>
    </source>
</evidence>
<keyword evidence="3" id="KW-1185">Reference proteome</keyword>
<reference evidence="1 3" key="2">
    <citation type="journal article" date="2013" name="Nature">
        <title>Insights into bilaterian evolution from three spiralian genomes.</title>
        <authorList>
            <person name="Simakov O."/>
            <person name="Marletaz F."/>
            <person name="Cho S.J."/>
            <person name="Edsinger-Gonzales E."/>
            <person name="Havlak P."/>
            <person name="Hellsten U."/>
            <person name="Kuo D.H."/>
            <person name="Larsson T."/>
            <person name="Lv J."/>
            <person name="Arendt D."/>
            <person name="Savage R."/>
            <person name="Osoegawa K."/>
            <person name="de Jong P."/>
            <person name="Grimwood J."/>
            <person name="Chapman J.A."/>
            <person name="Shapiro H."/>
            <person name="Aerts A."/>
            <person name="Otillar R.P."/>
            <person name="Terry A.Y."/>
            <person name="Boore J.L."/>
            <person name="Grigoriev I.V."/>
            <person name="Lindberg D.R."/>
            <person name="Seaver E.C."/>
            <person name="Weisblat D.A."/>
            <person name="Putnam N.H."/>
            <person name="Rokhsar D.S."/>
        </authorList>
    </citation>
    <scope>NUCLEOTIDE SEQUENCE</scope>
    <source>
        <strain evidence="1 3">I ESC-2004</strain>
    </source>
</reference>
<dbReference type="EMBL" id="AMQN01015118">
    <property type="status" value="NOT_ANNOTATED_CDS"/>
    <property type="molecule type" value="Genomic_DNA"/>
</dbReference>
<dbReference type="PANTHER" id="PTHR24192:SF3">
    <property type="entry name" value="ANKYRIN REPEAT DOMAIN 40"/>
    <property type="match status" value="1"/>
</dbReference>
<accession>R7T605</accession>
<reference evidence="3" key="1">
    <citation type="submission" date="2012-12" db="EMBL/GenBank/DDBJ databases">
        <authorList>
            <person name="Hellsten U."/>
            <person name="Grimwood J."/>
            <person name="Chapman J.A."/>
            <person name="Shapiro H."/>
            <person name="Aerts A."/>
            <person name="Otillar R.P."/>
            <person name="Terry A.Y."/>
            <person name="Boore J.L."/>
            <person name="Simakov O."/>
            <person name="Marletaz F."/>
            <person name="Cho S.-J."/>
            <person name="Edsinger-Gonzales E."/>
            <person name="Havlak P."/>
            <person name="Kuo D.-H."/>
            <person name="Larsson T."/>
            <person name="Lv J."/>
            <person name="Arendt D."/>
            <person name="Savage R."/>
            <person name="Osoegawa K."/>
            <person name="de Jong P."/>
            <person name="Lindberg D.R."/>
            <person name="Seaver E.C."/>
            <person name="Weisblat D.A."/>
            <person name="Putnam N.H."/>
            <person name="Grigoriev I.V."/>
            <person name="Rokhsar D.S."/>
        </authorList>
    </citation>
    <scope>NUCLEOTIDE SEQUENCE</scope>
    <source>
        <strain evidence="3">I ESC-2004</strain>
    </source>
</reference>
<organism evidence="1">
    <name type="scientific">Capitella teleta</name>
    <name type="common">Polychaete worm</name>
    <dbReference type="NCBI Taxonomy" id="283909"/>
    <lineage>
        <taxon>Eukaryota</taxon>
        <taxon>Metazoa</taxon>
        <taxon>Spiralia</taxon>
        <taxon>Lophotrochozoa</taxon>
        <taxon>Annelida</taxon>
        <taxon>Polychaeta</taxon>
        <taxon>Sedentaria</taxon>
        <taxon>Scolecida</taxon>
        <taxon>Capitellidae</taxon>
        <taxon>Capitella</taxon>
    </lineage>
</organism>
<gene>
    <name evidence="1" type="ORF">CAPTEDRAFT_149917</name>
</gene>
<dbReference type="AlphaFoldDB" id="R7T605"/>
<dbReference type="OrthoDB" id="194358at2759"/>
<protein>
    <submittedName>
        <fullName evidence="1 2">Uncharacterized protein</fullName>
    </submittedName>
</protein>
<reference evidence="2" key="3">
    <citation type="submission" date="2015-06" db="UniProtKB">
        <authorList>
            <consortium name="EnsemblMetazoa"/>
        </authorList>
    </citation>
    <scope>IDENTIFICATION</scope>
</reference>
<dbReference type="HOGENOM" id="CLU_075403_0_0_1"/>
<dbReference type="STRING" id="283909.R7T605"/>
<dbReference type="PANTHER" id="PTHR24192">
    <property type="entry name" value="ANKYRIN REPEAT DOMAIN 40"/>
    <property type="match status" value="1"/>
</dbReference>
<dbReference type="InterPro" id="IPR039195">
    <property type="entry name" value="ANKRD40"/>
</dbReference>
<evidence type="ECO:0000313" key="2">
    <source>
        <dbReference type="EnsemblMetazoa" id="CapteP149917"/>
    </source>
</evidence>
<dbReference type="Proteomes" id="UP000014760">
    <property type="component" value="Unassembled WGS sequence"/>
</dbReference>
<evidence type="ECO:0000313" key="3">
    <source>
        <dbReference type="Proteomes" id="UP000014760"/>
    </source>
</evidence>
<sequence length="206" mass="22945">MSQGAKTTLKDNNGLVPADVAANDKVKTLLGGELNGSDAAPAAAKDDIAFTPNYLMHPPFPYASVPTAPRPMEPPNLMSMKLGDHLQSSRLPAMSPYASGVTDLDELVIKIRIANSAERDFIEVELDRKRLTYENLMTTMCSELQVNRTLVHKIRKLPDTIVRKDKDVKRFHDFQDLELVLTNKTISESSRNYHSAVSPRHVDVVY</sequence>
<dbReference type="OMA" id="GAYPINE"/>